<keyword evidence="4" id="KW-0472">Membrane</keyword>
<dbReference type="PANTHER" id="PTHR45527">
    <property type="entry name" value="NONRIBOSOMAL PEPTIDE SYNTHETASE"/>
    <property type="match status" value="1"/>
</dbReference>
<reference evidence="6 7" key="1">
    <citation type="submission" date="2021-03" db="EMBL/GenBank/DDBJ databases">
        <title>Sequencing the genomes of 1000 actinobacteria strains.</title>
        <authorList>
            <person name="Klenk H.-P."/>
        </authorList>
    </citation>
    <scope>NUCLEOTIDE SEQUENCE [LARGE SCALE GENOMIC DNA]</scope>
    <source>
        <strain evidence="6 7">DSM 15797</strain>
    </source>
</reference>
<keyword evidence="2" id="KW-0597">Phosphoprotein</keyword>
<evidence type="ECO:0000256" key="4">
    <source>
        <dbReference type="SAM" id="Phobius"/>
    </source>
</evidence>
<feature type="domain" description="Carrier" evidence="5">
    <location>
        <begin position="200"/>
        <end position="277"/>
    </location>
</feature>
<dbReference type="InterPro" id="IPR001451">
    <property type="entry name" value="Hexapep"/>
</dbReference>
<feature type="transmembrane region" description="Helical" evidence="4">
    <location>
        <begin position="928"/>
        <end position="951"/>
    </location>
</feature>
<evidence type="ECO:0000313" key="6">
    <source>
        <dbReference type="EMBL" id="MBP2386950.1"/>
    </source>
</evidence>
<evidence type="ECO:0000313" key="7">
    <source>
        <dbReference type="Proteomes" id="UP001296993"/>
    </source>
</evidence>
<feature type="domain" description="Carrier" evidence="5">
    <location>
        <begin position="278"/>
        <end position="355"/>
    </location>
</feature>
<dbReference type="InterPro" id="IPR011004">
    <property type="entry name" value="Trimer_LpxA-like_sf"/>
</dbReference>
<dbReference type="Gene3D" id="2.160.10.10">
    <property type="entry name" value="Hexapeptide repeat proteins"/>
    <property type="match status" value="2"/>
</dbReference>
<feature type="transmembrane region" description="Helical" evidence="4">
    <location>
        <begin position="680"/>
        <end position="703"/>
    </location>
</feature>
<organism evidence="6 7">
    <name type="scientific">Paeniglutamicibacter kerguelensis</name>
    <dbReference type="NCBI Taxonomy" id="254788"/>
    <lineage>
        <taxon>Bacteria</taxon>
        <taxon>Bacillati</taxon>
        <taxon>Actinomycetota</taxon>
        <taxon>Actinomycetes</taxon>
        <taxon>Micrococcales</taxon>
        <taxon>Micrococcaceae</taxon>
        <taxon>Paeniglutamicibacter</taxon>
    </lineage>
</organism>
<dbReference type="SUPFAM" id="SSF51161">
    <property type="entry name" value="Trimeric LpxA-like enzymes"/>
    <property type="match status" value="3"/>
</dbReference>
<evidence type="ECO:0000256" key="3">
    <source>
        <dbReference type="SAM" id="MobiDB-lite"/>
    </source>
</evidence>
<comment type="caution">
    <text evidence="6">The sequence shown here is derived from an EMBL/GenBank/DDBJ whole genome shotgun (WGS) entry which is preliminary data.</text>
</comment>
<feature type="region of interest" description="Disordered" evidence="3">
    <location>
        <begin position="1"/>
        <end position="41"/>
    </location>
</feature>
<dbReference type="Gene3D" id="1.10.1200.10">
    <property type="entry name" value="ACP-like"/>
    <property type="match status" value="4"/>
</dbReference>
<feature type="compositionally biased region" description="Low complexity" evidence="3">
    <location>
        <begin position="30"/>
        <end position="41"/>
    </location>
</feature>
<feature type="transmembrane region" description="Helical" evidence="4">
    <location>
        <begin position="396"/>
        <end position="418"/>
    </location>
</feature>
<evidence type="ECO:0000259" key="5">
    <source>
        <dbReference type="PROSITE" id="PS50075"/>
    </source>
</evidence>
<keyword evidence="1" id="KW-0596">Phosphopantetheine</keyword>
<evidence type="ECO:0000256" key="2">
    <source>
        <dbReference type="ARBA" id="ARBA00022553"/>
    </source>
</evidence>
<dbReference type="Pfam" id="PF14602">
    <property type="entry name" value="Hexapep_2"/>
    <property type="match status" value="1"/>
</dbReference>
<feature type="transmembrane region" description="Helical" evidence="4">
    <location>
        <begin position="900"/>
        <end position="922"/>
    </location>
</feature>
<dbReference type="EMBL" id="JAGIOF010000001">
    <property type="protein sequence ID" value="MBP2386950.1"/>
    <property type="molecule type" value="Genomic_DNA"/>
</dbReference>
<dbReference type="SMART" id="SM00823">
    <property type="entry name" value="PKS_PP"/>
    <property type="match status" value="4"/>
</dbReference>
<dbReference type="PROSITE" id="PS50075">
    <property type="entry name" value="CARRIER"/>
    <property type="match status" value="4"/>
</dbReference>
<feature type="domain" description="Carrier" evidence="5">
    <location>
        <begin position="44"/>
        <end position="121"/>
    </location>
</feature>
<dbReference type="Pfam" id="PF00550">
    <property type="entry name" value="PP-binding"/>
    <property type="match status" value="4"/>
</dbReference>
<evidence type="ECO:0000256" key="1">
    <source>
        <dbReference type="ARBA" id="ARBA00022450"/>
    </source>
</evidence>
<keyword evidence="4" id="KW-0812">Transmembrane</keyword>
<feature type="domain" description="Carrier" evidence="5">
    <location>
        <begin position="122"/>
        <end position="199"/>
    </location>
</feature>
<proteinExistence type="predicted"/>
<keyword evidence="7" id="KW-1185">Reference proteome</keyword>
<sequence length="1122" mass="119951">MNKSVDTPPTSPGPTTPVVATNPPAPVAPAAPAGNGSPATPATGAGLALECRLADLLASVVKKDDVPVDANFFYELGADSLVMAQFCARVRKQPDLPAVSIKDIYQHPSIAALAAALAPAEPAMSPVQGRLAEVLGGVLGIDHVPVDSDFFQDLGADSLVMAQFCARVRKQPDLPAVSIKDIYQHPSIAALAAALAPAEPAMSPVQGRLAEVLGGVLGIDHVPVDSDFFQDLGADSLVMAQFCARVRKQPDLPAVSIKDIYQHPSIAALAAALAPAEPAMSPVQGRLAEVLAGVLGIDHVPVDSDFFQDLGADSLVMAQFCARVRKQPDLPKVSMKDIYGSPTIAALAAALAAALQDPLQQDQPQVLPPVLASMPETPRPMDARTWEYVTCGALQVLVYLGYCILAGALAVVGYYWLFPEAKPGNHYWLAHGTSFWAIYLRSIVYAVVVFVLMCILPVAAKWIFVGRFRPREIRIWSLAYFRFWLVKTLMRTSPLSMMPGSPLTTFYLRAMGAKVGRNVTILTNRLPICTDLLTIGEGTVIRKDVVANGYRAHGGVIQLGGVTLGRDVIIGEGSVLDIDTAMGDGSQLGHRSTLYTGQAVPGGERWHGSPGRGTDVDFSTVAATPYRPWRRGWFAVSQLLGTVGLGRTMVGLVVTLFVLAYPPVAALLEAHPYAFADWTFYADAVALAGLSVFGGTVLAMVVITTVPRLLQLAVKPDTVYPLYGLRDAAARAVARLTNSPMIGKVFGDSSYVVNYVRAIGYHQPQVQQSGSNLGTAFKHDTPFLSTIGTGTMIADGVSFMNTDHSATSFKVSRVAIGANNFLGNAILYPAGARTGDNCLLATKVMVPIDGPVRHDVGLLGSPAFEIPRSVLRDALPEEHTGRARFRRDLSAKNRHNLRTIALLMLARWFNASVALLAMFAGLELSDQFGFLALSASFVVALLVGLLVPIGIERLVAGSRRLQPQLCSIYNPYFWWHERYWKLTAESRYMAILNGTPFKPLVWRLRGVRIGTRVFDDGCGIIERSLVTIGSRCTLNAGSTVQSHSQEDGMFKSDHNVIGDDVTLGVGAFVHYGVSIEDGAVVAADSFVMKGTTLSRGSVWGGNPADEARAAATSPVALERTVS</sequence>
<keyword evidence="4" id="KW-1133">Transmembrane helix</keyword>
<gene>
    <name evidence="6" type="ORF">JOF47_002461</name>
</gene>
<accession>A0ABS4XER8</accession>
<dbReference type="RefSeq" id="WP_209998576.1">
    <property type="nucleotide sequence ID" value="NZ_JAGIOF010000001.1"/>
</dbReference>
<dbReference type="InterPro" id="IPR020806">
    <property type="entry name" value="PKS_PP-bd"/>
</dbReference>
<dbReference type="InterPro" id="IPR009081">
    <property type="entry name" value="PP-bd_ACP"/>
</dbReference>
<protein>
    <submittedName>
        <fullName evidence="6">Non-ribosomal peptide synthetase-like protein</fullName>
    </submittedName>
</protein>
<feature type="transmembrane region" description="Helical" evidence="4">
    <location>
        <begin position="639"/>
        <end position="660"/>
    </location>
</feature>
<dbReference type="InterPro" id="IPR036736">
    <property type="entry name" value="ACP-like_sf"/>
</dbReference>
<dbReference type="NCBIfam" id="TIGR02353">
    <property type="entry name" value="NRPS_term_dom"/>
    <property type="match status" value="1"/>
</dbReference>
<dbReference type="PANTHER" id="PTHR45527:SF1">
    <property type="entry name" value="FATTY ACID SYNTHASE"/>
    <property type="match status" value="1"/>
</dbReference>
<dbReference type="Proteomes" id="UP001296993">
    <property type="component" value="Unassembled WGS sequence"/>
</dbReference>
<feature type="transmembrane region" description="Helical" evidence="4">
    <location>
        <begin position="438"/>
        <end position="464"/>
    </location>
</feature>
<name>A0ABS4XER8_9MICC</name>
<dbReference type="InterPro" id="IPR012728">
    <property type="entry name" value="Pls/PosA_C"/>
</dbReference>
<dbReference type="SUPFAM" id="SSF47336">
    <property type="entry name" value="ACP-like"/>
    <property type="match status" value="4"/>
</dbReference>